<dbReference type="EMBL" id="FOAN01000005">
    <property type="protein sequence ID" value="SEL79057.1"/>
    <property type="molecule type" value="Genomic_DNA"/>
</dbReference>
<organism evidence="4 5">
    <name type="scientific">Bosea lupini</name>
    <dbReference type="NCBI Taxonomy" id="1036779"/>
    <lineage>
        <taxon>Bacteria</taxon>
        <taxon>Pseudomonadati</taxon>
        <taxon>Pseudomonadota</taxon>
        <taxon>Alphaproteobacteria</taxon>
        <taxon>Hyphomicrobiales</taxon>
        <taxon>Boseaceae</taxon>
        <taxon>Bosea</taxon>
    </lineage>
</organism>
<keyword evidence="5" id="KW-1185">Reference proteome</keyword>
<dbReference type="PROSITE" id="PS00600">
    <property type="entry name" value="AA_TRANSFER_CLASS_3"/>
    <property type="match status" value="1"/>
</dbReference>
<evidence type="ECO:0000256" key="3">
    <source>
        <dbReference type="RuleBase" id="RU003560"/>
    </source>
</evidence>
<dbReference type="InterPro" id="IPR049704">
    <property type="entry name" value="Aminotrans_3_PPA_site"/>
</dbReference>
<dbReference type="STRING" id="1036779.SAMN04515666_105329"/>
<dbReference type="CDD" id="cd00610">
    <property type="entry name" value="OAT_like"/>
    <property type="match status" value="1"/>
</dbReference>
<protein>
    <submittedName>
        <fullName evidence="4">Glutamate-1-semialdehyde 2,1-aminomutase</fullName>
    </submittedName>
</protein>
<dbReference type="InterPro" id="IPR015422">
    <property type="entry name" value="PyrdxlP-dep_Trfase_small"/>
</dbReference>
<dbReference type="Pfam" id="PF00202">
    <property type="entry name" value="Aminotran_3"/>
    <property type="match status" value="1"/>
</dbReference>
<gene>
    <name evidence="4" type="ORF">SAMN04515666_105329</name>
</gene>
<dbReference type="GO" id="GO:0030170">
    <property type="term" value="F:pyridoxal phosphate binding"/>
    <property type="evidence" value="ECO:0007669"/>
    <property type="project" value="InterPro"/>
</dbReference>
<dbReference type="Gene3D" id="3.40.640.10">
    <property type="entry name" value="Type I PLP-dependent aspartate aminotransferase-like (Major domain)"/>
    <property type="match status" value="1"/>
</dbReference>
<dbReference type="PANTHER" id="PTHR43713">
    <property type="entry name" value="GLUTAMATE-1-SEMIALDEHYDE 2,1-AMINOMUTASE"/>
    <property type="match status" value="1"/>
</dbReference>
<sequence>MSDSLDAADRQRFAGSYAHRKSALSHLAYGVSSTPRATQNPVAIAVERGEGAHVVDVDGNRYIDYALGYGPLILGHTPPSVIAAIQDELGRGLRTASVHRGEAELAELIAACVPSAEQTSFVSTGTEAIQLALRVARAATGRVKIIKFRANYHGWADGIHVGNAIGQDGASALGQDPQAAQSVTLLDWGDAGQVEAVLDASFAAVIVEPAAINGGCFEPPAGFLERVRTATQRCGALLIFDEVITGFRLALGGAQERYGVTPDLSVLGKALGAGLPISAVSGSRAAMEILSSGRLMHRGTFNGNPLSVAAAIACLKVLQAERGEIYPRMEGFAAQLCGFLNDEAVRRGVPVRARQAGAAFQIFAANGPVETLRDTAKVDKDKTLVFTGALLRQGVMTLPRGLCYLSSAHSLADIEATEAAIAVAMETMARSTTA</sequence>
<evidence type="ECO:0000313" key="4">
    <source>
        <dbReference type="EMBL" id="SEL79057.1"/>
    </source>
</evidence>
<comment type="cofactor">
    <cofactor evidence="1">
        <name>pyridoxal 5'-phosphate</name>
        <dbReference type="ChEBI" id="CHEBI:597326"/>
    </cofactor>
</comment>
<dbReference type="AlphaFoldDB" id="A0A1H7T5I8"/>
<reference evidence="5" key="1">
    <citation type="submission" date="2016-10" db="EMBL/GenBank/DDBJ databases">
        <authorList>
            <person name="Varghese N."/>
            <person name="Submissions S."/>
        </authorList>
    </citation>
    <scope>NUCLEOTIDE SEQUENCE [LARGE SCALE GENOMIC DNA]</scope>
    <source>
        <strain evidence="5">LMG 26383,CCUG 61248,R- 45681</strain>
    </source>
</reference>
<evidence type="ECO:0000256" key="2">
    <source>
        <dbReference type="ARBA" id="ARBA00022898"/>
    </source>
</evidence>
<dbReference type="SUPFAM" id="SSF53383">
    <property type="entry name" value="PLP-dependent transferases"/>
    <property type="match status" value="1"/>
</dbReference>
<evidence type="ECO:0000256" key="1">
    <source>
        <dbReference type="ARBA" id="ARBA00001933"/>
    </source>
</evidence>
<dbReference type="Gene3D" id="3.90.1150.10">
    <property type="entry name" value="Aspartate Aminotransferase, domain 1"/>
    <property type="match status" value="1"/>
</dbReference>
<dbReference type="InterPro" id="IPR015421">
    <property type="entry name" value="PyrdxlP-dep_Trfase_major"/>
</dbReference>
<comment type="similarity">
    <text evidence="3">Belongs to the class-III pyridoxal-phosphate-dependent aminotransferase family.</text>
</comment>
<proteinExistence type="inferred from homology"/>
<name>A0A1H7T5I8_9HYPH</name>
<dbReference type="PANTHER" id="PTHR43713:SF3">
    <property type="entry name" value="GLUTAMATE-1-SEMIALDEHYDE 2,1-AMINOMUTASE 1, CHLOROPLASTIC-RELATED"/>
    <property type="match status" value="1"/>
</dbReference>
<accession>A0A1H7T5I8</accession>
<dbReference type="RefSeq" id="WP_167561662.1">
    <property type="nucleotide sequence ID" value="NZ_FOAN01000005.1"/>
</dbReference>
<dbReference type="InterPro" id="IPR015424">
    <property type="entry name" value="PyrdxlP-dep_Trfase"/>
</dbReference>
<evidence type="ECO:0000313" key="5">
    <source>
        <dbReference type="Proteomes" id="UP000199664"/>
    </source>
</evidence>
<dbReference type="GO" id="GO:0008483">
    <property type="term" value="F:transaminase activity"/>
    <property type="evidence" value="ECO:0007669"/>
    <property type="project" value="InterPro"/>
</dbReference>
<dbReference type="InterPro" id="IPR005814">
    <property type="entry name" value="Aminotrans_3"/>
</dbReference>
<keyword evidence="2 3" id="KW-0663">Pyridoxal phosphate</keyword>
<dbReference type="Proteomes" id="UP000199664">
    <property type="component" value="Unassembled WGS sequence"/>
</dbReference>